<dbReference type="InterPro" id="IPR036691">
    <property type="entry name" value="Endo/exonu/phosph_ase_sf"/>
</dbReference>
<evidence type="ECO:0000313" key="1">
    <source>
        <dbReference type="EMBL" id="KAG1786572.1"/>
    </source>
</evidence>
<feature type="non-terminal residue" evidence="1">
    <location>
        <position position="133"/>
    </location>
</feature>
<comment type="caution">
    <text evidence="1">The sequence shown here is derived from an EMBL/GenBank/DDBJ whole genome shotgun (WGS) entry which is preliminary data.</text>
</comment>
<sequence>MSNTQIDNTAELKIWQQNLNTSLVAQESLLNSPDILDWDILILQEPHINFLRNTRANHRWHVIYPTNHYTNPQQRTRAVTLIKASLDTNMWQQLSFPSSDVVLVQLNGTYGKCTIFNIYNDGTHHDTLRLIDQ</sequence>
<proteinExistence type="predicted"/>
<keyword evidence="2" id="KW-1185">Reference proteome</keyword>
<accession>A0A9P7DBG7</accession>
<dbReference type="OrthoDB" id="2840473at2759"/>
<dbReference type="GeneID" id="64592513"/>
<organism evidence="1 2">
    <name type="scientific">Suillus plorans</name>
    <dbReference type="NCBI Taxonomy" id="116603"/>
    <lineage>
        <taxon>Eukaryota</taxon>
        <taxon>Fungi</taxon>
        <taxon>Dikarya</taxon>
        <taxon>Basidiomycota</taxon>
        <taxon>Agaricomycotina</taxon>
        <taxon>Agaricomycetes</taxon>
        <taxon>Agaricomycetidae</taxon>
        <taxon>Boletales</taxon>
        <taxon>Suillineae</taxon>
        <taxon>Suillaceae</taxon>
        <taxon>Suillus</taxon>
    </lineage>
</organism>
<dbReference type="EMBL" id="JABBWE010000091">
    <property type="protein sequence ID" value="KAG1786572.1"/>
    <property type="molecule type" value="Genomic_DNA"/>
</dbReference>
<gene>
    <name evidence="1" type="ORF">HD556DRAFT_1248132</name>
</gene>
<dbReference type="RefSeq" id="XP_041154007.1">
    <property type="nucleotide sequence ID" value="XM_041298749.1"/>
</dbReference>
<dbReference type="Proteomes" id="UP000719766">
    <property type="component" value="Unassembled WGS sequence"/>
</dbReference>
<dbReference type="Gene3D" id="3.60.10.10">
    <property type="entry name" value="Endonuclease/exonuclease/phosphatase"/>
    <property type="match status" value="1"/>
</dbReference>
<dbReference type="AlphaFoldDB" id="A0A9P7DBG7"/>
<name>A0A9P7DBG7_9AGAM</name>
<evidence type="ECO:0000313" key="2">
    <source>
        <dbReference type="Proteomes" id="UP000719766"/>
    </source>
</evidence>
<dbReference type="SUPFAM" id="SSF56219">
    <property type="entry name" value="DNase I-like"/>
    <property type="match status" value="1"/>
</dbReference>
<evidence type="ECO:0008006" key="3">
    <source>
        <dbReference type="Google" id="ProtNLM"/>
    </source>
</evidence>
<protein>
    <recommendedName>
        <fullName evidence="3">Endonuclease/exonuclease/phosphatase domain-containing protein</fullName>
    </recommendedName>
</protein>
<reference evidence="1" key="1">
    <citation type="journal article" date="2020" name="New Phytol.">
        <title>Comparative genomics reveals dynamic genome evolution in host specialist ectomycorrhizal fungi.</title>
        <authorList>
            <person name="Lofgren L.A."/>
            <person name="Nguyen N.H."/>
            <person name="Vilgalys R."/>
            <person name="Ruytinx J."/>
            <person name="Liao H.L."/>
            <person name="Branco S."/>
            <person name="Kuo A."/>
            <person name="LaButti K."/>
            <person name="Lipzen A."/>
            <person name="Andreopoulos W."/>
            <person name="Pangilinan J."/>
            <person name="Riley R."/>
            <person name="Hundley H."/>
            <person name="Na H."/>
            <person name="Barry K."/>
            <person name="Grigoriev I.V."/>
            <person name="Stajich J.E."/>
            <person name="Kennedy P.G."/>
        </authorList>
    </citation>
    <scope>NUCLEOTIDE SEQUENCE</scope>
    <source>
        <strain evidence="1">S12</strain>
    </source>
</reference>